<sequence length="243" mass="26482">MAQSLAGKIAVITGAASGIGLATTEKLLEDGATVVMVDWNEKALTELTAKLGEKAIPQVTNLLDPESCAAMVPEILKKVDHIDILYCNAGIYIGGDLTETTPEAIDRMLTLNVNAVMKNVHAVIPHMSERKTGDIIVTCSIAGHFPTYWEPVYAGSKWAINCFVQTMRRQMIPYGVRVAQVSPGPVISALLADWPEENLRKAKESGSLIEASEVADAVEYMLTRNRNVTIRDMLVLPTNFDRV</sequence>
<comment type="similarity">
    <text evidence="1">Belongs to the short-chain dehydrogenases/reductases (SDR) family.</text>
</comment>
<dbReference type="PANTHER" id="PTHR44196:SF1">
    <property type="entry name" value="DEHYDROGENASE_REDUCTASE SDR FAMILY MEMBER 7B"/>
    <property type="match status" value="1"/>
</dbReference>
<dbReference type="EMBL" id="FUXL01000010">
    <property type="protein sequence ID" value="SKA26097.1"/>
    <property type="molecule type" value="Genomic_DNA"/>
</dbReference>
<dbReference type="GO" id="GO:0016491">
    <property type="term" value="F:oxidoreductase activity"/>
    <property type="evidence" value="ECO:0007669"/>
    <property type="project" value="UniProtKB-KW"/>
</dbReference>
<accession>A0A1T4SD65</accession>
<evidence type="ECO:0000313" key="4">
    <source>
        <dbReference type="Proteomes" id="UP000190135"/>
    </source>
</evidence>
<dbReference type="Pfam" id="PF00106">
    <property type="entry name" value="adh_short"/>
    <property type="match status" value="1"/>
</dbReference>
<dbReference type="Proteomes" id="UP000190135">
    <property type="component" value="Unassembled WGS sequence"/>
</dbReference>
<organism evidence="3 4">
    <name type="scientific">Consotaella salsifontis</name>
    <dbReference type="NCBI Taxonomy" id="1365950"/>
    <lineage>
        <taxon>Bacteria</taxon>
        <taxon>Pseudomonadati</taxon>
        <taxon>Pseudomonadota</taxon>
        <taxon>Alphaproteobacteria</taxon>
        <taxon>Hyphomicrobiales</taxon>
        <taxon>Aurantimonadaceae</taxon>
        <taxon>Consotaella</taxon>
    </lineage>
</organism>
<protein>
    <submittedName>
        <fullName evidence="3">Ribitol 2-dehydrogenase</fullName>
    </submittedName>
</protein>
<name>A0A1T4SD65_9HYPH</name>
<dbReference type="GO" id="GO:0016020">
    <property type="term" value="C:membrane"/>
    <property type="evidence" value="ECO:0007669"/>
    <property type="project" value="TreeGrafter"/>
</dbReference>
<dbReference type="AlphaFoldDB" id="A0A1T4SD65"/>
<dbReference type="InterPro" id="IPR020904">
    <property type="entry name" value="Sc_DH/Rdtase_CS"/>
</dbReference>
<dbReference type="PRINTS" id="PR00081">
    <property type="entry name" value="GDHRDH"/>
</dbReference>
<dbReference type="PROSITE" id="PS00061">
    <property type="entry name" value="ADH_SHORT"/>
    <property type="match status" value="1"/>
</dbReference>
<dbReference type="OrthoDB" id="9810734at2"/>
<evidence type="ECO:0000256" key="2">
    <source>
        <dbReference type="ARBA" id="ARBA00023002"/>
    </source>
</evidence>
<dbReference type="InterPro" id="IPR036291">
    <property type="entry name" value="NAD(P)-bd_dom_sf"/>
</dbReference>
<dbReference type="STRING" id="1365950.SAMN05428963_11037"/>
<dbReference type="RefSeq" id="WP_078709148.1">
    <property type="nucleotide sequence ID" value="NZ_FUXL01000010.1"/>
</dbReference>
<proteinExistence type="inferred from homology"/>
<dbReference type="SUPFAM" id="SSF51735">
    <property type="entry name" value="NAD(P)-binding Rossmann-fold domains"/>
    <property type="match status" value="1"/>
</dbReference>
<dbReference type="PANTHER" id="PTHR44196">
    <property type="entry name" value="DEHYDROGENASE/REDUCTASE SDR FAMILY MEMBER 7B"/>
    <property type="match status" value="1"/>
</dbReference>
<evidence type="ECO:0000313" key="3">
    <source>
        <dbReference type="EMBL" id="SKA26097.1"/>
    </source>
</evidence>
<reference evidence="4" key="1">
    <citation type="submission" date="2017-02" db="EMBL/GenBank/DDBJ databases">
        <authorList>
            <person name="Varghese N."/>
            <person name="Submissions S."/>
        </authorList>
    </citation>
    <scope>NUCLEOTIDE SEQUENCE [LARGE SCALE GENOMIC DNA]</scope>
    <source>
        <strain evidence="4">USBA 369</strain>
    </source>
</reference>
<dbReference type="CDD" id="cd05233">
    <property type="entry name" value="SDR_c"/>
    <property type="match status" value="1"/>
</dbReference>
<dbReference type="Gene3D" id="3.40.50.720">
    <property type="entry name" value="NAD(P)-binding Rossmann-like Domain"/>
    <property type="match status" value="1"/>
</dbReference>
<evidence type="ECO:0000256" key="1">
    <source>
        <dbReference type="ARBA" id="ARBA00006484"/>
    </source>
</evidence>
<keyword evidence="4" id="KW-1185">Reference proteome</keyword>
<keyword evidence="2" id="KW-0560">Oxidoreductase</keyword>
<dbReference type="InterPro" id="IPR002347">
    <property type="entry name" value="SDR_fam"/>
</dbReference>
<gene>
    <name evidence="3" type="ORF">SAMN05428963_11037</name>
</gene>